<dbReference type="SMART" id="SM00320">
    <property type="entry name" value="WD40"/>
    <property type="match status" value="7"/>
</dbReference>
<protein>
    <submittedName>
        <fullName evidence="4">WD40 repeat-like protein</fullName>
    </submittedName>
</protein>
<keyword evidence="1 3" id="KW-0853">WD repeat</keyword>
<gene>
    <name evidence="4" type="ORF">K503DRAFT_702071</name>
</gene>
<feature type="repeat" description="WD" evidence="3">
    <location>
        <begin position="294"/>
        <end position="327"/>
    </location>
</feature>
<dbReference type="PROSITE" id="PS50082">
    <property type="entry name" value="WD_REPEATS_2"/>
    <property type="match status" value="6"/>
</dbReference>
<dbReference type="PANTHER" id="PTHR19879">
    <property type="entry name" value="TRANSCRIPTION INITIATION FACTOR TFIID"/>
    <property type="match status" value="1"/>
</dbReference>
<dbReference type="PRINTS" id="PR00320">
    <property type="entry name" value="GPROTEINBRPT"/>
</dbReference>
<dbReference type="Proteomes" id="UP000092154">
    <property type="component" value="Unassembled WGS sequence"/>
</dbReference>
<feature type="repeat" description="WD" evidence="3">
    <location>
        <begin position="1"/>
        <end position="29"/>
    </location>
</feature>
<organism evidence="4 5">
    <name type="scientific">Rhizopogon vinicolor AM-OR11-026</name>
    <dbReference type="NCBI Taxonomy" id="1314800"/>
    <lineage>
        <taxon>Eukaryota</taxon>
        <taxon>Fungi</taxon>
        <taxon>Dikarya</taxon>
        <taxon>Basidiomycota</taxon>
        <taxon>Agaricomycotina</taxon>
        <taxon>Agaricomycetes</taxon>
        <taxon>Agaricomycetidae</taxon>
        <taxon>Boletales</taxon>
        <taxon>Suillineae</taxon>
        <taxon>Rhizopogonaceae</taxon>
        <taxon>Rhizopogon</taxon>
    </lineage>
</organism>
<feature type="repeat" description="WD" evidence="3">
    <location>
        <begin position="83"/>
        <end position="119"/>
    </location>
</feature>
<evidence type="ECO:0000256" key="3">
    <source>
        <dbReference type="PROSITE-ProRule" id="PRU00221"/>
    </source>
</evidence>
<dbReference type="Pfam" id="PF00400">
    <property type="entry name" value="WD40"/>
    <property type="match status" value="5"/>
</dbReference>
<dbReference type="CDD" id="cd00200">
    <property type="entry name" value="WD40"/>
    <property type="match status" value="1"/>
</dbReference>
<dbReference type="OrthoDB" id="3203311at2759"/>
<feature type="non-terminal residue" evidence="4">
    <location>
        <position position="1"/>
    </location>
</feature>
<feature type="repeat" description="WD" evidence="3">
    <location>
        <begin position="211"/>
        <end position="252"/>
    </location>
</feature>
<dbReference type="InParanoid" id="A0A1B7MII4"/>
<dbReference type="InterPro" id="IPR015943">
    <property type="entry name" value="WD40/YVTN_repeat-like_dom_sf"/>
</dbReference>
<keyword evidence="2" id="KW-0677">Repeat</keyword>
<dbReference type="InterPro" id="IPR019775">
    <property type="entry name" value="WD40_repeat_CS"/>
</dbReference>
<proteinExistence type="predicted"/>
<dbReference type="PANTHER" id="PTHR19879:SF9">
    <property type="entry name" value="TRANSCRIPTION INITIATION FACTOR TFIID SUBUNIT 5"/>
    <property type="match status" value="1"/>
</dbReference>
<dbReference type="PROSITE" id="PS00678">
    <property type="entry name" value="WD_REPEATS_1"/>
    <property type="match status" value="6"/>
</dbReference>
<dbReference type="PROSITE" id="PS50294">
    <property type="entry name" value="WD_REPEATS_REGION"/>
    <property type="match status" value="6"/>
</dbReference>
<dbReference type="InterPro" id="IPR036322">
    <property type="entry name" value="WD40_repeat_dom_sf"/>
</dbReference>
<dbReference type="STRING" id="1314800.A0A1B7MII4"/>
<evidence type="ECO:0000256" key="2">
    <source>
        <dbReference type="ARBA" id="ARBA00022737"/>
    </source>
</evidence>
<keyword evidence="5" id="KW-1185">Reference proteome</keyword>
<sequence>SPNVHIISSASGDNTARLWNLKNGQPIAIRPRQRFEAHTGRVYGVIHLPGGRRIMTCSDDGSLRVWNSQSGQKIGHDWRDGGSAVYTIALSPDGKKVVSGSADGALRLWDIDTGKVITKWSGNWFIVRCVCWSRDGGRVLSGTWDGTARVWNVESGETILAIKTGLANMEAVIYSPNETMIAAGGDSAPESKEKEFLKIWDAKTGKFIINLKGHAKLVYCLAWTTDRSTLISGSLDSSIRTWDTTTWQQIHVLTGPIVTVRAIAISPNDRILASVSIITAQLWNLENGQPIGSPLKHAHPMNCVSFSADGKLLATGSWDNDAYTWDVPAIIREAGCNELLSVSLAFLMLISLSNH</sequence>
<reference evidence="4 5" key="1">
    <citation type="submission" date="2016-06" db="EMBL/GenBank/DDBJ databases">
        <title>Comparative genomics of the ectomycorrhizal sister species Rhizopogon vinicolor and Rhizopogon vesiculosus (Basidiomycota: Boletales) reveals a divergence of the mating type B locus.</title>
        <authorList>
            <consortium name="DOE Joint Genome Institute"/>
            <person name="Mujic A.B."/>
            <person name="Kuo A."/>
            <person name="Tritt A."/>
            <person name="Lipzen A."/>
            <person name="Chen C."/>
            <person name="Johnson J."/>
            <person name="Sharma A."/>
            <person name="Barry K."/>
            <person name="Grigoriev I.V."/>
            <person name="Spatafora J.W."/>
        </authorList>
    </citation>
    <scope>NUCLEOTIDE SEQUENCE [LARGE SCALE GENOMIC DNA]</scope>
    <source>
        <strain evidence="4 5">AM-OR11-026</strain>
    </source>
</reference>
<dbReference type="EMBL" id="KV449016">
    <property type="protein sequence ID" value="OAX32411.1"/>
    <property type="molecule type" value="Genomic_DNA"/>
</dbReference>
<dbReference type="Gene3D" id="2.130.10.10">
    <property type="entry name" value="YVTN repeat-like/Quinoprotein amine dehydrogenase"/>
    <property type="match status" value="2"/>
</dbReference>
<dbReference type="InterPro" id="IPR001680">
    <property type="entry name" value="WD40_rpt"/>
</dbReference>
<accession>A0A1B7MII4</accession>
<evidence type="ECO:0000313" key="5">
    <source>
        <dbReference type="Proteomes" id="UP000092154"/>
    </source>
</evidence>
<evidence type="ECO:0000256" key="1">
    <source>
        <dbReference type="ARBA" id="ARBA00022574"/>
    </source>
</evidence>
<feature type="repeat" description="WD" evidence="3">
    <location>
        <begin position="127"/>
        <end position="161"/>
    </location>
</feature>
<name>A0A1B7MII4_9AGAM</name>
<dbReference type="AlphaFoldDB" id="A0A1B7MII4"/>
<evidence type="ECO:0000313" key="4">
    <source>
        <dbReference type="EMBL" id="OAX32411.1"/>
    </source>
</evidence>
<dbReference type="SUPFAM" id="SSF50978">
    <property type="entry name" value="WD40 repeat-like"/>
    <property type="match status" value="1"/>
</dbReference>
<dbReference type="InterPro" id="IPR020472">
    <property type="entry name" value="WD40_PAC1"/>
</dbReference>
<feature type="repeat" description="WD" evidence="3">
    <location>
        <begin position="35"/>
        <end position="76"/>
    </location>
</feature>